<evidence type="ECO:0000256" key="1">
    <source>
        <dbReference type="SAM" id="Phobius"/>
    </source>
</evidence>
<dbReference type="AlphaFoldDB" id="A0A2G2YST5"/>
<proteinExistence type="predicted"/>
<dbReference type="GO" id="GO:0010089">
    <property type="term" value="P:xylem development"/>
    <property type="evidence" value="ECO:0007669"/>
    <property type="project" value="InterPro"/>
</dbReference>
<dbReference type="GO" id="GO:0033612">
    <property type="term" value="F:receptor serine/threonine kinase binding"/>
    <property type="evidence" value="ECO:0000318"/>
    <property type="project" value="GO_Central"/>
</dbReference>
<dbReference type="PANTHER" id="PTHR35301:SF1">
    <property type="entry name" value="CLAVATA3_ESR (CLE)-RELATED PROTEIN 41-RELATED"/>
    <property type="match status" value="1"/>
</dbReference>
<evidence type="ECO:0008006" key="4">
    <source>
        <dbReference type="Google" id="ProtNLM"/>
    </source>
</evidence>
<dbReference type="OMA" id="PRENYTK"/>
<keyword evidence="1" id="KW-1133">Transmembrane helix</keyword>
<name>A0A2G2YST5_CAPAN</name>
<keyword evidence="1" id="KW-0472">Membrane</keyword>
<reference evidence="2 3" key="1">
    <citation type="journal article" date="2014" name="Nat. Genet.">
        <title>Genome sequence of the hot pepper provides insights into the evolution of pungency in Capsicum species.</title>
        <authorList>
            <person name="Kim S."/>
            <person name="Park M."/>
            <person name="Yeom S.I."/>
            <person name="Kim Y.M."/>
            <person name="Lee J.M."/>
            <person name="Lee H.A."/>
            <person name="Seo E."/>
            <person name="Choi J."/>
            <person name="Cheong K."/>
            <person name="Kim K.T."/>
            <person name="Jung K."/>
            <person name="Lee G.W."/>
            <person name="Oh S.K."/>
            <person name="Bae C."/>
            <person name="Kim S.B."/>
            <person name="Lee H.Y."/>
            <person name="Kim S.Y."/>
            <person name="Kim M.S."/>
            <person name="Kang B.C."/>
            <person name="Jo Y.D."/>
            <person name="Yang H.B."/>
            <person name="Jeong H.J."/>
            <person name="Kang W.H."/>
            <person name="Kwon J.K."/>
            <person name="Shin C."/>
            <person name="Lim J.Y."/>
            <person name="Park J.H."/>
            <person name="Huh J.H."/>
            <person name="Kim J.S."/>
            <person name="Kim B.D."/>
            <person name="Cohen O."/>
            <person name="Paran I."/>
            <person name="Suh M.C."/>
            <person name="Lee S.B."/>
            <person name="Kim Y.K."/>
            <person name="Shin Y."/>
            <person name="Noh S.J."/>
            <person name="Park J."/>
            <person name="Seo Y.S."/>
            <person name="Kwon S.Y."/>
            <person name="Kim H.A."/>
            <person name="Park J.M."/>
            <person name="Kim H.J."/>
            <person name="Choi S.B."/>
            <person name="Bosland P.W."/>
            <person name="Reeves G."/>
            <person name="Jo S.H."/>
            <person name="Lee B.W."/>
            <person name="Cho H.T."/>
            <person name="Choi H.S."/>
            <person name="Lee M.S."/>
            <person name="Yu Y."/>
            <person name="Do Choi Y."/>
            <person name="Park B.S."/>
            <person name="van Deynze A."/>
            <person name="Ashrafi H."/>
            <person name="Hill T."/>
            <person name="Kim W.T."/>
            <person name="Pai H.S."/>
            <person name="Ahn H.K."/>
            <person name="Yeam I."/>
            <person name="Giovannoni J.J."/>
            <person name="Rose J.K."/>
            <person name="Sorensen I."/>
            <person name="Lee S.J."/>
            <person name="Kim R.W."/>
            <person name="Choi I.Y."/>
            <person name="Choi B.S."/>
            <person name="Lim J.S."/>
            <person name="Lee Y.H."/>
            <person name="Choi D."/>
        </authorList>
    </citation>
    <scope>NUCLEOTIDE SEQUENCE [LARGE SCALE GENOMIC DNA]</scope>
    <source>
        <strain evidence="3">cv. CM334</strain>
    </source>
</reference>
<gene>
    <name evidence="2" type="ORF">T459_23529</name>
</gene>
<dbReference type="InterPro" id="IPR037495">
    <property type="entry name" value="CLE41/42/44"/>
</dbReference>
<accession>A0A2G2YST5</accession>
<sequence>MATLKPSFICQTFFYFITLFFIFLILVHSNDDAFKNSDPKYSSAFTTTSTTRATMRLYPRKIPKNHHEAEYGAAAHEVPSGPNPISNRKRVFTINTTCLLRHKFVTISLVVIVTILSEP</sequence>
<reference evidence="2 3" key="2">
    <citation type="journal article" date="2017" name="Genome Biol.">
        <title>New reference genome sequences of hot pepper reveal the massive evolution of plant disease-resistance genes by retroduplication.</title>
        <authorList>
            <person name="Kim S."/>
            <person name="Park J."/>
            <person name="Yeom S.I."/>
            <person name="Kim Y.M."/>
            <person name="Seo E."/>
            <person name="Kim K.T."/>
            <person name="Kim M.S."/>
            <person name="Lee J.M."/>
            <person name="Cheong K."/>
            <person name="Shin H.S."/>
            <person name="Kim S.B."/>
            <person name="Han K."/>
            <person name="Lee J."/>
            <person name="Park M."/>
            <person name="Lee H.A."/>
            <person name="Lee H.Y."/>
            <person name="Lee Y."/>
            <person name="Oh S."/>
            <person name="Lee J.H."/>
            <person name="Choi E."/>
            <person name="Choi E."/>
            <person name="Lee S.E."/>
            <person name="Jeon J."/>
            <person name="Kim H."/>
            <person name="Choi G."/>
            <person name="Song H."/>
            <person name="Lee J."/>
            <person name="Lee S.C."/>
            <person name="Kwon J.K."/>
            <person name="Lee H.Y."/>
            <person name="Koo N."/>
            <person name="Hong Y."/>
            <person name="Kim R.W."/>
            <person name="Kang W.H."/>
            <person name="Huh J.H."/>
            <person name="Kang B.C."/>
            <person name="Yang T.J."/>
            <person name="Lee Y.H."/>
            <person name="Bennetzen J.L."/>
            <person name="Choi D."/>
        </authorList>
    </citation>
    <scope>NUCLEOTIDE SEQUENCE [LARGE SCALE GENOMIC DNA]</scope>
    <source>
        <strain evidence="3">cv. CM334</strain>
    </source>
</reference>
<dbReference type="SMR" id="A0A2G2YST5"/>
<keyword evidence="1" id="KW-0812">Transmembrane</keyword>
<evidence type="ECO:0000313" key="3">
    <source>
        <dbReference type="Proteomes" id="UP000222542"/>
    </source>
</evidence>
<dbReference type="Proteomes" id="UP000222542">
    <property type="component" value="Unassembled WGS sequence"/>
</dbReference>
<comment type="caution">
    <text evidence="2">The sequence shown here is derived from an EMBL/GenBank/DDBJ whole genome shotgun (WGS) entry which is preliminary data.</text>
</comment>
<dbReference type="Gramene" id="PHT72744">
    <property type="protein sequence ID" value="PHT72744"/>
    <property type="gene ID" value="T459_23529"/>
</dbReference>
<keyword evidence="3" id="KW-1185">Reference proteome</keyword>
<protein>
    <recommendedName>
        <fullName evidence="4">Transmembrane protein</fullName>
    </recommendedName>
</protein>
<organism evidence="2 3">
    <name type="scientific">Capsicum annuum</name>
    <name type="common">Capsicum pepper</name>
    <dbReference type="NCBI Taxonomy" id="4072"/>
    <lineage>
        <taxon>Eukaryota</taxon>
        <taxon>Viridiplantae</taxon>
        <taxon>Streptophyta</taxon>
        <taxon>Embryophyta</taxon>
        <taxon>Tracheophyta</taxon>
        <taxon>Spermatophyta</taxon>
        <taxon>Magnoliopsida</taxon>
        <taxon>eudicotyledons</taxon>
        <taxon>Gunneridae</taxon>
        <taxon>Pentapetalae</taxon>
        <taxon>asterids</taxon>
        <taxon>lamiids</taxon>
        <taxon>Solanales</taxon>
        <taxon>Solanaceae</taxon>
        <taxon>Solanoideae</taxon>
        <taxon>Capsiceae</taxon>
        <taxon>Capsicum</taxon>
    </lineage>
</organism>
<dbReference type="PANTHER" id="PTHR35301">
    <property type="entry name" value="CLAVATA3/ESR (CLE)-RELATED PROTEIN 41-RELATED"/>
    <property type="match status" value="1"/>
</dbReference>
<feature type="transmembrane region" description="Helical" evidence="1">
    <location>
        <begin position="6"/>
        <end position="27"/>
    </location>
</feature>
<dbReference type="EMBL" id="AYRZ02000009">
    <property type="protein sequence ID" value="PHT72744.1"/>
    <property type="molecule type" value="Genomic_DNA"/>
</dbReference>
<dbReference type="GO" id="GO:0048046">
    <property type="term" value="C:apoplast"/>
    <property type="evidence" value="ECO:0000318"/>
    <property type="project" value="GO_Central"/>
</dbReference>
<evidence type="ECO:0000313" key="2">
    <source>
        <dbReference type="EMBL" id="PHT72744.1"/>
    </source>
</evidence>